<comment type="function">
    <text evidence="5">Guanylyltransferase that catalyzes the activation of (2S)-2-phospholactate (2-PL) as (2S)-lactyl-2-diphospho-5'-guanosine, via the condensation of 2-PL with GTP. It is involved in the biosynthesis of coenzyme F420, a hydride carrier cofactor.</text>
</comment>
<keyword evidence="4 5" id="KW-0342">GTP-binding</keyword>
<comment type="catalytic activity">
    <reaction evidence="5">
        <text>(2S)-2-phospholactate + GTP + H(+) = (2S)-lactyl-2-diphospho-5'-guanosine + diphosphate</text>
        <dbReference type="Rhea" id="RHEA:63424"/>
        <dbReference type="ChEBI" id="CHEBI:15378"/>
        <dbReference type="ChEBI" id="CHEBI:33019"/>
        <dbReference type="ChEBI" id="CHEBI:37565"/>
        <dbReference type="ChEBI" id="CHEBI:59435"/>
        <dbReference type="ChEBI" id="CHEBI:59906"/>
        <dbReference type="EC" id="2.7.7.68"/>
    </reaction>
</comment>
<feature type="region of interest" description="Disordered" evidence="6">
    <location>
        <begin position="108"/>
        <end position="149"/>
    </location>
</feature>
<dbReference type="PANTHER" id="PTHR40392:SF1">
    <property type="entry name" value="2-PHOSPHO-L-LACTATE GUANYLYLTRANSFERASE"/>
    <property type="match status" value="1"/>
</dbReference>
<reference evidence="7" key="1">
    <citation type="submission" date="2024-09" db="EMBL/GenBank/DDBJ databases">
        <authorList>
            <person name="Sun Q."/>
        </authorList>
    </citation>
    <scope>NUCLEOTIDE SEQUENCE [LARGE SCALE GENOMIC DNA]</scope>
    <source>
        <strain evidence="7">JCM 31273</strain>
    </source>
</reference>
<feature type="region of interest" description="Disordered" evidence="6">
    <location>
        <begin position="1"/>
        <end position="26"/>
    </location>
</feature>
<comment type="caution">
    <text evidence="7">The sequence shown here is derived from an EMBL/GenBank/DDBJ whole genome shotgun (WGS) entry which is preliminary data.</text>
</comment>
<dbReference type="EMBL" id="JBHMAJ010000007">
    <property type="protein sequence ID" value="MFB9824877.1"/>
    <property type="molecule type" value="Genomic_DNA"/>
</dbReference>
<dbReference type="InterPro" id="IPR029044">
    <property type="entry name" value="Nucleotide-diphossugar_trans"/>
</dbReference>
<organism evidence="7 8">
    <name type="scientific">Halobaculum roseum</name>
    <dbReference type="NCBI Taxonomy" id="2175149"/>
    <lineage>
        <taxon>Archaea</taxon>
        <taxon>Methanobacteriati</taxon>
        <taxon>Methanobacteriota</taxon>
        <taxon>Stenosarchaea group</taxon>
        <taxon>Halobacteria</taxon>
        <taxon>Halobacteriales</taxon>
        <taxon>Haloferacaceae</taxon>
        <taxon>Halobaculum</taxon>
    </lineage>
</organism>
<dbReference type="SUPFAM" id="SSF53448">
    <property type="entry name" value="Nucleotide-diphospho-sugar transferases"/>
    <property type="match status" value="1"/>
</dbReference>
<evidence type="ECO:0000256" key="5">
    <source>
        <dbReference type="HAMAP-Rule" id="MF_02114"/>
    </source>
</evidence>
<protein>
    <recommendedName>
        <fullName evidence="5">2-phospho-L-lactate guanylyltransferase</fullName>
        <shortName evidence="5">LP guanylyltransferase</shortName>
        <ecNumber evidence="5">2.7.7.68</ecNumber>
    </recommendedName>
</protein>
<dbReference type="GO" id="GO:0005525">
    <property type="term" value="F:GTP binding"/>
    <property type="evidence" value="ECO:0007669"/>
    <property type="project" value="UniProtKB-KW"/>
</dbReference>
<proteinExistence type="inferred from homology"/>
<dbReference type="Gene3D" id="6.10.140.50">
    <property type="match status" value="1"/>
</dbReference>
<evidence type="ECO:0000256" key="6">
    <source>
        <dbReference type="SAM" id="MobiDB-lite"/>
    </source>
</evidence>
<dbReference type="GO" id="GO:0052645">
    <property type="term" value="P:F420-0 metabolic process"/>
    <property type="evidence" value="ECO:0007669"/>
    <property type="project" value="UniProtKB-UniRule"/>
</dbReference>
<dbReference type="EC" id="2.7.7.68" evidence="5"/>
<dbReference type="GO" id="GO:0043814">
    <property type="term" value="F:phospholactate guanylyltransferase activity"/>
    <property type="evidence" value="ECO:0007669"/>
    <property type="project" value="UniProtKB-EC"/>
</dbReference>
<dbReference type="HAMAP" id="MF_02114">
    <property type="entry name" value="CofC"/>
    <property type="match status" value="1"/>
</dbReference>
<evidence type="ECO:0000256" key="3">
    <source>
        <dbReference type="ARBA" id="ARBA00022741"/>
    </source>
</evidence>
<dbReference type="Proteomes" id="UP001589595">
    <property type="component" value="Unassembled WGS sequence"/>
</dbReference>
<dbReference type="PANTHER" id="PTHR40392">
    <property type="entry name" value="2-PHOSPHO-L-LACTATE GUANYLYLTRANSFERASE"/>
    <property type="match status" value="1"/>
</dbReference>
<dbReference type="RefSeq" id="WP_222923079.1">
    <property type="nucleotide sequence ID" value="NZ_CP082286.1"/>
</dbReference>
<evidence type="ECO:0000313" key="7">
    <source>
        <dbReference type="EMBL" id="MFB9824877.1"/>
    </source>
</evidence>
<dbReference type="InterPro" id="IPR002835">
    <property type="entry name" value="CofC"/>
</dbReference>
<comment type="subunit">
    <text evidence="5">Homodimer.</text>
</comment>
<keyword evidence="2 5" id="KW-0548">Nucleotidyltransferase</keyword>
<dbReference type="GeneID" id="67210482"/>
<evidence type="ECO:0000256" key="4">
    <source>
        <dbReference type="ARBA" id="ARBA00023134"/>
    </source>
</evidence>
<dbReference type="Gene3D" id="3.90.550.10">
    <property type="entry name" value="Spore Coat Polysaccharide Biosynthesis Protein SpsA, Chain A"/>
    <property type="match status" value="1"/>
</dbReference>
<evidence type="ECO:0000256" key="1">
    <source>
        <dbReference type="ARBA" id="ARBA00022679"/>
    </source>
</evidence>
<evidence type="ECO:0000313" key="8">
    <source>
        <dbReference type="Proteomes" id="UP001589595"/>
    </source>
</evidence>
<name>A0ABD5MN39_9EURY</name>
<feature type="compositionally biased region" description="Low complexity" evidence="6">
    <location>
        <begin position="118"/>
        <end position="143"/>
    </location>
</feature>
<evidence type="ECO:0000256" key="2">
    <source>
        <dbReference type="ARBA" id="ARBA00022695"/>
    </source>
</evidence>
<keyword evidence="3 5" id="KW-0547">Nucleotide-binding</keyword>
<dbReference type="AlphaFoldDB" id="A0ABD5MN39"/>
<comment type="pathway">
    <text evidence="5">Cofactor biosynthesis; coenzyme F420 biosynthesis.</text>
</comment>
<sequence length="242" mass="25270">MTDRVDALVPFSPDRPKTRLSDTLSPAERRDFADAMLTDVLAALEGAGFAPRVLTTEPTGRDVPETVDDRPLTEAVNAALDAHDPGPESPLAVVMADLALATPRALARLRGPHGGDGSTAAADSSDPAGDSSDPAGDSSDPADVAIAPGRGGGTNALLVRHPEFRVDYHGASSLDHLRAARDLGATVHELDSRRLATDIDEREDLAEVLISGDGAARDWLVEAGFRLETGDGRVTVERNGDG</sequence>
<comment type="similarity">
    <text evidence="5">Belongs to the CofC family.</text>
</comment>
<gene>
    <name evidence="5" type="primary">cofC</name>
    <name evidence="7" type="ORF">ACFFOL_11960</name>
</gene>
<keyword evidence="1 5" id="KW-0808">Transferase</keyword>
<accession>A0ABD5MN39</accession>
<dbReference type="Pfam" id="PF01983">
    <property type="entry name" value="CofC"/>
    <property type="match status" value="2"/>
</dbReference>
<keyword evidence="8" id="KW-1185">Reference proteome</keyword>